<comment type="similarity">
    <text evidence="1">Belongs to the ParB family.</text>
</comment>
<protein>
    <submittedName>
        <fullName evidence="4">ParB/RepB/Spo0J family partition protein</fullName>
    </submittedName>
</protein>
<dbReference type="GO" id="GO:0007059">
    <property type="term" value="P:chromosome segregation"/>
    <property type="evidence" value="ECO:0007669"/>
    <property type="project" value="UniProtKB-KW"/>
</dbReference>
<proteinExistence type="inferred from homology"/>
<dbReference type="PANTHER" id="PTHR33375">
    <property type="entry name" value="CHROMOSOME-PARTITIONING PROTEIN PARB-RELATED"/>
    <property type="match status" value="1"/>
</dbReference>
<dbReference type="Gene3D" id="3.90.1530.30">
    <property type="match status" value="1"/>
</dbReference>
<dbReference type="InterPro" id="IPR041468">
    <property type="entry name" value="HTH_ParB/Spo0J"/>
</dbReference>
<dbReference type="InterPro" id="IPR036086">
    <property type="entry name" value="ParB/Sulfiredoxin_sf"/>
</dbReference>
<evidence type="ECO:0000256" key="2">
    <source>
        <dbReference type="ARBA" id="ARBA00022829"/>
    </source>
</evidence>
<dbReference type="NCBIfam" id="TIGR00180">
    <property type="entry name" value="parB_part"/>
    <property type="match status" value="1"/>
</dbReference>
<name>A0A4V2MTW7_9BIFI</name>
<dbReference type="Gene3D" id="1.10.10.2830">
    <property type="match status" value="1"/>
</dbReference>
<reference evidence="4 5" key="1">
    <citation type="submission" date="2018-12" db="EMBL/GenBank/DDBJ databases">
        <title>Alloscrdovia theropitheci sp. nov: a novel taxon from the feces of the bleeding-herat monkey (Theropithecus geleda).</title>
        <authorList>
            <person name="Modesto M."/>
        </authorList>
    </citation>
    <scope>NUCLEOTIDE SEQUENCE [LARGE SCALE GENOMIC DNA]</scope>
    <source>
        <strain evidence="4 5">GLDI4/2</strain>
    </source>
</reference>
<organism evidence="4 5">
    <name type="scientific">Alloscardovia theropitheci</name>
    <dbReference type="NCBI Taxonomy" id="2496842"/>
    <lineage>
        <taxon>Bacteria</taxon>
        <taxon>Bacillati</taxon>
        <taxon>Actinomycetota</taxon>
        <taxon>Actinomycetes</taxon>
        <taxon>Bifidobacteriales</taxon>
        <taxon>Bifidobacteriaceae</taxon>
        <taxon>Alloscardovia</taxon>
    </lineage>
</organism>
<sequence length="325" mass="36037">MGQGFDPFTPTTRSVMSDGKTSIFSDKARANLPEKWAQRVQDMSLVALVPFKDHPFKVVDDEAMASLTASIERDGIHTPLLVRKTGDGRFEILSGHRRFHAAHLLGLTTVPVIVLNVDDDQATIIMVDANLNRPKLLISEQAKSMKQRYDALKHQGARHGVDGITTAQKLAVKYAKSEATIRRLVTLGSLPDVILDLVDVKRISEATARTMTSFTTRELTTIGEYMRSHPKVKLTGELVAELSTHGMDYYPLNEAALNRLFTHTSEKKLPDMPSVKVTIPRDLLPNDVLSPDQVTRYVLSALKHYQKTGNPVNSAEDMTNQGVVL</sequence>
<gene>
    <name evidence="4" type="ORF">EJ419_05495</name>
</gene>
<evidence type="ECO:0000256" key="1">
    <source>
        <dbReference type="ARBA" id="ARBA00006295"/>
    </source>
</evidence>
<dbReference type="EMBL" id="RXLP01000021">
    <property type="protein sequence ID" value="TCD54109.1"/>
    <property type="molecule type" value="Genomic_DNA"/>
</dbReference>
<dbReference type="SUPFAM" id="SSF109709">
    <property type="entry name" value="KorB DNA-binding domain-like"/>
    <property type="match status" value="1"/>
</dbReference>
<dbReference type="InterPro" id="IPR050336">
    <property type="entry name" value="Chromosome_partition/occlusion"/>
</dbReference>
<dbReference type="SUPFAM" id="SSF110849">
    <property type="entry name" value="ParB/Sulfiredoxin"/>
    <property type="match status" value="1"/>
</dbReference>
<dbReference type="CDD" id="cd16407">
    <property type="entry name" value="ParB_N_like"/>
    <property type="match status" value="1"/>
</dbReference>
<dbReference type="RefSeq" id="WP_131284435.1">
    <property type="nucleotide sequence ID" value="NZ_RXLP01000021.1"/>
</dbReference>
<dbReference type="Pfam" id="PF17762">
    <property type="entry name" value="HTH_ParB"/>
    <property type="match status" value="1"/>
</dbReference>
<accession>A0A4V2MTW7</accession>
<comment type="caution">
    <text evidence="4">The sequence shown here is derived from an EMBL/GenBank/DDBJ whole genome shotgun (WGS) entry which is preliminary data.</text>
</comment>
<dbReference type="GO" id="GO:0005694">
    <property type="term" value="C:chromosome"/>
    <property type="evidence" value="ECO:0007669"/>
    <property type="project" value="TreeGrafter"/>
</dbReference>
<keyword evidence="5" id="KW-1185">Reference proteome</keyword>
<feature type="domain" description="ParB-like N-terminal" evidence="3">
    <location>
        <begin position="41"/>
        <end position="131"/>
    </location>
</feature>
<evidence type="ECO:0000313" key="4">
    <source>
        <dbReference type="EMBL" id="TCD54109.1"/>
    </source>
</evidence>
<dbReference type="InterPro" id="IPR003115">
    <property type="entry name" value="ParB_N"/>
</dbReference>
<evidence type="ECO:0000259" key="3">
    <source>
        <dbReference type="SMART" id="SM00470"/>
    </source>
</evidence>
<dbReference type="Proteomes" id="UP000291289">
    <property type="component" value="Unassembled WGS sequence"/>
</dbReference>
<dbReference type="AlphaFoldDB" id="A0A4V2MTW7"/>
<dbReference type="Pfam" id="PF02195">
    <property type="entry name" value="ParB_N"/>
    <property type="match status" value="1"/>
</dbReference>
<keyword evidence="2" id="KW-0159">Chromosome partition</keyword>
<evidence type="ECO:0000313" key="5">
    <source>
        <dbReference type="Proteomes" id="UP000291289"/>
    </source>
</evidence>
<dbReference type="OrthoDB" id="8702972at2"/>
<dbReference type="PANTHER" id="PTHR33375:SF1">
    <property type="entry name" value="CHROMOSOME-PARTITIONING PROTEIN PARB-RELATED"/>
    <property type="match status" value="1"/>
</dbReference>
<dbReference type="SMART" id="SM00470">
    <property type="entry name" value="ParB"/>
    <property type="match status" value="1"/>
</dbReference>
<dbReference type="GO" id="GO:0003677">
    <property type="term" value="F:DNA binding"/>
    <property type="evidence" value="ECO:0007669"/>
    <property type="project" value="InterPro"/>
</dbReference>
<dbReference type="InterPro" id="IPR004437">
    <property type="entry name" value="ParB/RepB/Spo0J"/>
</dbReference>